<dbReference type="Proteomes" id="UP001597492">
    <property type="component" value="Unassembled WGS sequence"/>
</dbReference>
<protein>
    <submittedName>
        <fullName evidence="3">GNAT family N-acetyltransferase</fullName>
        <ecNumber evidence="3">2.3.1.-</ecNumber>
    </submittedName>
</protein>
<reference evidence="4" key="1">
    <citation type="journal article" date="2019" name="Int. J. Syst. Evol. Microbiol.">
        <title>The Global Catalogue of Microorganisms (GCM) 10K type strain sequencing project: providing services to taxonomists for standard genome sequencing and annotation.</title>
        <authorList>
            <consortium name="The Broad Institute Genomics Platform"/>
            <consortium name="The Broad Institute Genome Sequencing Center for Infectious Disease"/>
            <person name="Wu L."/>
            <person name="Ma J."/>
        </authorList>
    </citation>
    <scope>NUCLEOTIDE SEQUENCE [LARGE SCALE GENOMIC DNA]</scope>
    <source>
        <strain evidence="4">TISTR 1514</strain>
    </source>
</reference>
<dbReference type="Pfam" id="PF00583">
    <property type="entry name" value="Acetyltransf_1"/>
    <property type="match status" value="1"/>
</dbReference>
<dbReference type="Gene3D" id="3.40.630.30">
    <property type="match status" value="1"/>
</dbReference>
<dbReference type="RefSeq" id="WP_019617302.1">
    <property type="nucleotide sequence ID" value="NZ_JBHUNE010000008.1"/>
</dbReference>
<organism evidence="3 4">
    <name type="scientific">Gulosibacter faecalis</name>
    <dbReference type="NCBI Taxonomy" id="272240"/>
    <lineage>
        <taxon>Bacteria</taxon>
        <taxon>Bacillati</taxon>
        <taxon>Actinomycetota</taxon>
        <taxon>Actinomycetes</taxon>
        <taxon>Micrococcales</taxon>
        <taxon>Microbacteriaceae</taxon>
        <taxon>Gulosibacter</taxon>
    </lineage>
</organism>
<dbReference type="SUPFAM" id="SSF55729">
    <property type="entry name" value="Acyl-CoA N-acyltransferases (Nat)"/>
    <property type="match status" value="1"/>
</dbReference>
<evidence type="ECO:0000256" key="1">
    <source>
        <dbReference type="SAM" id="MobiDB-lite"/>
    </source>
</evidence>
<dbReference type="PROSITE" id="PS51186">
    <property type="entry name" value="GNAT"/>
    <property type="match status" value="1"/>
</dbReference>
<keyword evidence="3" id="KW-0012">Acyltransferase</keyword>
<dbReference type="InterPro" id="IPR016181">
    <property type="entry name" value="Acyl_CoA_acyltransferase"/>
</dbReference>
<gene>
    <name evidence="3" type="ORF">ACFSW7_12080</name>
</gene>
<accession>A0ABW5V2S7</accession>
<dbReference type="EMBL" id="JBHUNE010000008">
    <property type="protein sequence ID" value="MFD2759114.1"/>
    <property type="molecule type" value="Genomic_DNA"/>
</dbReference>
<dbReference type="EC" id="2.3.1.-" evidence="3"/>
<dbReference type="GO" id="GO:0016746">
    <property type="term" value="F:acyltransferase activity"/>
    <property type="evidence" value="ECO:0007669"/>
    <property type="project" value="UniProtKB-KW"/>
</dbReference>
<keyword evidence="4" id="KW-1185">Reference proteome</keyword>
<proteinExistence type="predicted"/>
<keyword evidence="3" id="KW-0808">Transferase</keyword>
<feature type="region of interest" description="Disordered" evidence="1">
    <location>
        <begin position="140"/>
        <end position="163"/>
    </location>
</feature>
<evidence type="ECO:0000259" key="2">
    <source>
        <dbReference type="PROSITE" id="PS51186"/>
    </source>
</evidence>
<name>A0ABW5V2S7_9MICO</name>
<evidence type="ECO:0000313" key="3">
    <source>
        <dbReference type="EMBL" id="MFD2759114.1"/>
    </source>
</evidence>
<dbReference type="InterPro" id="IPR000182">
    <property type="entry name" value="GNAT_dom"/>
</dbReference>
<sequence length="309" mass="32627">MTNLAAATDAMNEWRIHAFAELAPYDVPAGEATHAAGSLVGVATELRPDEAATWSIFNPPVVRELVVRGADVSGEDPDAPRPPELAALLDEWVADTPGDAPLRVELPVALRGAPAVLAARGFAPVSMFAVKRVEPSAVEPADGAGRADWTARPGRALRRPTDTDRAGVADLLRELHDADADAGTGAWAHPRLVEHLDAYAEQVVATPVLAVVAEYFGLLAGVANLAAPGAVPARTSRERELYVQFAAVTRRLRAGGVGTALVRELEARAAAAGAEVLGVDFGALNPESAPFWFRHGFRPLTTVWQRAAR</sequence>
<evidence type="ECO:0000313" key="4">
    <source>
        <dbReference type="Proteomes" id="UP001597492"/>
    </source>
</evidence>
<feature type="domain" description="N-acetyltransferase" evidence="2">
    <location>
        <begin position="155"/>
        <end position="309"/>
    </location>
</feature>
<comment type="caution">
    <text evidence="3">The sequence shown here is derived from an EMBL/GenBank/DDBJ whole genome shotgun (WGS) entry which is preliminary data.</text>
</comment>